<protein>
    <submittedName>
        <fullName evidence="2">Uncharacterized protein</fullName>
    </submittedName>
</protein>
<evidence type="ECO:0000313" key="3">
    <source>
        <dbReference type="Proteomes" id="UP001208888"/>
    </source>
</evidence>
<keyword evidence="1" id="KW-1133">Transmembrane helix</keyword>
<accession>A0AAJ1D3K2</accession>
<comment type="caution">
    <text evidence="2">The sequence shown here is derived from an EMBL/GenBank/DDBJ whole genome shotgun (WGS) entry which is preliminary data.</text>
</comment>
<keyword evidence="1" id="KW-0812">Transmembrane</keyword>
<dbReference type="AlphaFoldDB" id="A0AAJ1D3K2"/>
<name>A0AAJ1D3K2_PANAN</name>
<proteinExistence type="predicted"/>
<dbReference type="Proteomes" id="UP001208888">
    <property type="component" value="Unassembled WGS sequence"/>
</dbReference>
<gene>
    <name evidence="2" type="ORF">NB703_004615</name>
</gene>
<reference evidence="2" key="1">
    <citation type="submission" date="2022-06" db="EMBL/GenBank/DDBJ databases">
        <title>Dynamics of rice microbiomes reveals core vertical transmitted seed endophytes.</title>
        <authorList>
            <person name="Liao K."/>
            <person name="Zhang X."/>
        </authorList>
    </citation>
    <scope>NUCLEOTIDE SEQUENCE</scope>
    <source>
        <strain evidence="2">JT1-17</strain>
    </source>
</reference>
<evidence type="ECO:0000256" key="1">
    <source>
        <dbReference type="SAM" id="Phobius"/>
    </source>
</evidence>
<sequence>MYEDKNKAIREADERERANNWLIRLNFKGIMLMLEVFAIGLILYSLLKN</sequence>
<organism evidence="2 3">
    <name type="scientific">Pantoea ananas</name>
    <name type="common">Erwinia uredovora</name>
    <dbReference type="NCBI Taxonomy" id="553"/>
    <lineage>
        <taxon>Bacteria</taxon>
        <taxon>Pseudomonadati</taxon>
        <taxon>Pseudomonadota</taxon>
        <taxon>Gammaproteobacteria</taxon>
        <taxon>Enterobacterales</taxon>
        <taxon>Erwiniaceae</taxon>
        <taxon>Pantoea</taxon>
    </lineage>
</organism>
<dbReference type="RefSeq" id="WP_264272285.1">
    <property type="nucleotide sequence ID" value="NZ_JANFVX010000039.1"/>
</dbReference>
<dbReference type="EMBL" id="JANFVX010000039">
    <property type="protein sequence ID" value="MCW0346522.1"/>
    <property type="molecule type" value="Genomic_DNA"/>
</dbReference>
<feature type="transmembrane region" description="Helical" evidence="1">
    <location>
        <begin position="25"/>
        <end position="47"/>
    </location>
</feature>
<evidence type="ECO:0000313" key="2">
    <source>
        <dbReference type="EMBL" id="MCW0346522.1"/>
    </source>
</evidence>
<keyword evidence="1" id="KW-0472">Membrane</keyword>